<evidence type="ECO:0000313" key="2">
    <source>
        <dbReference type="Proteomes" id="UP000887013"/>
    </source>
</evidence>
<dbReference type="Proteomes" id="UP000887013">
    <property type="component" value="Unassembled WGS sequence"/>
</dbReference>
<gene>
    <name evidence="1" type="ORF">NPIL_320781</name>
</gene>
<dbReference type="AlphaFoldDB" id="A0A8X6TGH3"/>
<keyword evidence="2" id="KW-1185">Reference proteome</keyword>
<protein>
    <submittedName>
        <fullName evidence="1">Uncharacterized protein</fullName>
    </submittedName>
</protein>
<dbReference type="OrthoDB" id="775972at2759"/>
<evidence type="ECO:0000313" key="1">
    <source>
        <dbReference type="EMBL" id="GFT05844.1"/>
    </source>
</evidence>
<sequence length="113" mass="13044">MEELKPTKSSLPRNQDLKTCTRVFVRVDRVKKATTRRTIYSYRESEKYFTLLLKDKPVNISVDKLKLAHLLVTDSIPDKPTIPCKPSDEISAANDSNLLYMMISQLLLDMVDR</sequence>
<proteinExistence type="predicted"/>
<reference evidence="1" key="1">
    <citation type="submission" date="2020-08" db="EMBL/GenBank/DDBJ databases">
        <title>Multicomponent nature underlies the extraordinary mechanical properties of spider dragline silk.</title>
        <authorList>
            <person name="Kono N."/>
            <person name="Nakamura H."/>
            <person name="Mori M."/>
            <person name="Yoshida Y."/>
            <person name="Ohtoshi R."/>
            <person name="Malay A.D."/>
            <person name="Moran D.A.P."/>
            <person name="Tomita M."/>
            <person name="Numata K."/>
            <person name="Arakawa K."/>
        </authorList>
    </citation>
    <scope>NUCLEOTIDE SEQUENCE</scope>
</reference>
<accession>A0A8X6TGH3</accession>
<dbReference type="EMBL" id="BMAW01056432">
    <property type="protein sequence ID" value="GFT05844.1"/>
    <property type="molecule type" value="Genomic_DNA"/>
</dbReference>
<organism evidence="1 2">
    <name type="scientific">Nephila pilipes</name>
    <name type="common">Giant wood spider</name>
    <name type="synonym">Nephila maculata</name>
    <dbReference type="NCBI Taxonomy" id="299642"/>
    <lineage>
        <taxon>Eukaryota</taxon>
        <taxon>Metazoa</taxon>
        <taxon>Ecdysozoa</taxon>
        <taxon>Arthropoda</taxon>
        <taxon>Chelicerata</taxon>
        <taxon>Arachnida</taxon>
        <taxon>Araneae</taxon>
        <taxon>Araneomorphae</taxon>
        <taxon>Entelegynae</taxon>
        <taxon>Araneoidea</taxon>
        <taxon>Nephilidae</taxon>
        <taxon>Nephila</taxon>
    </lineage>
</organism>
<comment type="caution">
    <text evidence="1">The sequence shown here is derived from an EMBL/GenBank/DDBJ whole genome shotgun (WGS) entry which is preliminary data.</text>
</comment>
<name>A0A8X6TGH3_NEPPI</name>